<comment type="caution">
    <text evidence="2">The sequence shown here is derived from an EMBL/GenBank/DDBJ whole genome shotgun (WGS) entry which is preliminary data.</text>
</comment>
<evidence type="ECO:0000313" key="2">
    <source>
        <dbReference type="EMBL" id="KAK2562434.1"/>
    </source>
</evidence>
<protein>
    <submittedName>
        <fullName evidence="2">Uncharacterized protein</fullName>
    </submittedName>
</protein>
<dbReference type="Gene3D" id="2.60.120.260">
    <property type="entry name" value="Galactose-binding domain-like"/>
    <property type="match status" value="1"/>
</dbReference>
<feature type="chain" id="PRO_5041931447" evidence="1">
    <location>
        <begin position="23"/>
        <end position="116"/>
    </location>
</feature>
<organism evidence="2 3">
    <name type="scientific">Acropora cervicornis</name>
    <name type="common">Staghorn coral</name>
    <dbReference type="NCBI Taxonomy" id="6130"/>
    <lineage>
        <taxon>Eukaryota</taxon>
        <taxon>Metazoa</taxon>
        <taxon>Cnidaria</taxon>
        <taxon>Anthozoa</taxon>
        <taxon>Hexacorallia</taxon>
        <taxon>Scleractinia</taxon>
        <taxon>Astrocoeniina</taxon>
        <taxon>Acroporidae</taxon>
        <taxon>Acropora</taxon>
    </lineage>
</organism>
<accession>A0AAD9QJQ8</accession>
<reference evidence="2" key="2">
    <citation type="journal article" date="2023" name="Science">
        <title>Genomic signatures of disease resistance in endangered staghorn corals.</title>
        <authorList>
            <person name="Vollmer S.V."/>
            <person name="Selwyn J.D."/>
            <person name="Despard B.A."/>
            <person name="Roesel C.L."/>
        </authorList>
    </citation>
    <scope>NUCLEOTIDE SEQUENCE</scope>
    <source>
        <strain evidence="2">K2</strain>
    </source>
</reference>
<gene>
    <name evidence="2" type="ORF">P5673_014086</name>
</gene>
<keyword evidence="3" id="KW-1185">Reference proteome</keyword>
<evidence type="ECO:0000256" key="1">
    <source>
        <dbReference type="SAM" id="SignalP"/>
    </source>
</evidence>
<evidence type="ECO:0000313" key="3">
    <source>
        <dbReference type="Proteomes" id="UP001249851"/>
    </source>
</evidence>
<reference evidence="2" key="1">
    <citation type="journal article" date="2023" name="G3 (Bethesda)">
        <title>Whole genome assembly and annotation of the endangered Caribbean coral Acropora cervicornis.</title>
        <authorList>
            <person name="Selwyn J.D."/>
            <person name="Vollmer S.V."/>
        </authorList>
    </citation>
    <scope>NUCLEOTIDE SEQUENCE</scope>
    <source>
        <strain evidence="2">K2</strain>
    </source>
</reference>
<proteinExistence type="predicted"/>
<feature type="signal peptide" evidence="1">
    <location>
        <begin position="1"/>
        <end position="22"/>
    </location>
</feature>
<dbReference type="AlphaFoldDB" id="A0AAD9QJQ8"/>
<dbReference type="Proteomes" id="UP001249851">
    <property type="component" value="Unassembled WGS sequence"/>
</dbReference>
<keyword evidence="1" id="KW-0732">Signal</keyword>
<dbReference type="EMBL" id="JARQWQ010000028">
    <property type="protein sequence ID" value="KAK2562434.1"/>
    <property type="molecule type" value="Genomic_DNA"/>
</dbReference>
<name>A0AAD9QJQ8_ACRCE</name>
<sequence length="116" mass="12889">MCNRLFPLLLLLLCFLCYLVGGLEVQQGCNSSLSASIPDENWRASCEEGQMTFAAHNARMNSAADSGWCISTRKGNKRAFIQVSAVHHMLGRLKMHSTCFLHKQEMAEGDGSTFNF</sequence>